<evidence type="ECO:0000313" key="18">
    <source>
        <dbReference type="Proteomes" id="UP000494165"/>
    </source>
</evidence>
<sequence>MDYGDSHRRFLKCLMAANNVVAQNKMIEMYCQCRNGDDDQMPEDATLDVGIPKFIEQINQKIEQLNLSIKLVTCEATGEKFYVLYTAQENELTKLVAARQWGQNERTVLKTIVRSIVSSSHGKVTLATCARDCAELPDKIKRADVVKALGTLLRENWLIEVDGHVYIGTRSMVELKKFLIDEFKEQAGICKLCKELTLRGESCPSNCGVKVHQTCKKVYFSKSKKQVCMGCSKPWPDNDN</sequence>
<evidence type="ECO:0000256" key="14">
    <source>
        <dbReference type="ARBA" id="ARBA00023242"/>
    </source>
</evidence>
<evidence type="ECO:0000256" key="5">
    <source>
        <dbReference type="ARBA" id="ARBA00019422"/>
    </source>
</evidence>
<dbReference type="PANTHER" id="PTHR20973:SF0">
    <property type="entry name" value="NON-STRUCTURAL MAINTENANCE OF CHROMOSOMES ELEMENT 1 HOMOLOG"/>
    <property type="match status" value="1"/>
</dbReference>
<dbReference type="EC" id="2.3.2.27" evidence="4 15"/>
<accession>A0A8S1BSB7</accession>
<protein>
    <recommendedName>
        <fullName evidence="5 15">Non-structural maintenance of chromosomes element 1 homolog</fullName>
        <ecNumber evidence="4 15">2.3.2.27</ecNumber>
    </recommendedName>
</protein>
<evidence type="ECO:0000256" key="12">
    <source>
        <dbReference type="ARBA" id="ARBA00023172"/>
    </source>
</evidence>
<evidence type="ECO:0000256" key="11">
    <source>
        <dbReference type="ARBA" id="ARBA00022833"/>
    </source>
</evidence>
<dbReference type="PANTHER" id="PTHR20973">
    <property type="entry name" value="NON-SMC ELEMENT 1-RELATED"/>
    <property type="match status" value="1"/>
</dbReference>
<dbReference type="Pfam" id="PF07574">
    <property type="entry name" value="SMC_Nse1"/>
    <property type="match status" value="1"/>
</dbReference>
<dbReference type="Gene3D" id="3.90.1150.220">
    <property type="match status" value="1"/>
</dbReference>
<dbReference type="OrthoDB" id="185455at2759"/>
<keyword evidence="18" id="KW-1185">Reference proteome</keyword>
<evidence type="ECO:0000256" key="15">
    <source>
        <dbReference type="RuleBase" id="RU368018"/>
    </source>
</evidence>
<comment type="catalytic activity">
    <reaction evidence="1 15">
        <text>S-ubiquitinyl-[E2 ubiquitin-conjugating enzyme]-L-cysteine + [acceptor protein]-L-lysine = [E2 ubiquitin-conjugating enzyme]-L-cysteine + N(6)-ubiquitinyl-[acceptor protein]-L-lysine.</text>
        <dbReference type="EC" id="2.3.2.27"/>
    </reaction>
</comment>
<comment type="similarity">
    <text evidence="3 15">Belongs to the NSE1 family.</text>
</comment>
<keyword evidence="14 15" id="KW-0539">Nucleus</keyword>
<evidence type="ECO:0000256" key="6">
    <source>
        <dbReference type="ARBA" id="ARBA00022679"/>
    </source>
</evidence>
<dbReference type="Proteomes" id="UP000494165">
    <property type="component" value="Unassembled WGS sequence"/>
</dbReference>
<evidence type="ECO:0000256" key="9">
    <source>
        <dbReference type="ARBA" id="ARBA00022771"/>
    </source>
</evidence>
<evidence type="ECO:0000256" key="4">
    <source>
        <dbReference type="ARBA" id="ARBA00012483"/>
    </source>
</evidence>
<dbReference type="GO" id="GO:0005634">
    <property type="term" value="C:nucleus"/>
    <property type="evidence" value="ECO:0007669"/>
    <property type="project" value="UniProtKB-SubCell"/>
</dbReference>
<dbReference type="Pfam" id="PF08746">
    <property type="entry name" value="zf-RING-like"/>
    <property type="match status" value="1"/>
</dbReference>
<dbReference type="GO" id="GO:0000724">
    <property type="term" value="P:double-strand break repair via homologous recombination"/>
    <property type="evidence" value="ECO:0007669"/>
    <property type="project" value="TreeGrafter"/>
</dbReference>
<comment type="subcellular location">
    <subcellularLocation>
        <location evidence="2 15">Nucleus</location>
    </subcellularLocation>
</comment>
<dbReference type="InterPro" id="IPR014857">
    <property type="entry name" value="Nse1_RING_C4HC3-type"/>
</dbReference>
<dbReference type="GO" id="GO:0008270">
    <property type="term" value="F:zinc ion binding"/>
    <property type="evidence" value="ECO:0007669"/>
    <property type="project" value="UniProtKB-KW"/>
</dbReference>
<comment type="caution">
    <text evidence="17">The sequence shown here is derived from an EMBL/GenBank/DDBJ whole genome shotgun (WGS) entry which is preliminary data.</text>
</comment>
<evidence type="ECO:0000256" key="7">
    <source>
        <dbReference type="ARBA" id="ARBA00022723"/>
    </source>
</evidence>
<evidence type="ECO:0000256" key="2">
    <source>
        <dbReference type="ARBA" id="ARBA00004123"/>
    </source>
</evidence>
<gene>
    <name evidence="17" type="ORF">CLODIP_2_CD04952</name>
</gene>
<keyword evidence="7 15" id="KW-0479">Metal-binding</keyword>
<evidence type="ECO:0000256" key="8">
    <source>
        <dbReference type="ARBA" id="ARBA00022763"/>
    </source>
</evidence>
<evidence type="ECO:0000256" key="10">
    <source>
        <dbReference type="ARBA" id="ARBA00022786"/>
    </source>
</evidence>
<proteinExistence type="inferred from homology"/>
<dbReference type="InterPro" id="IPR011513">
    <property type="entry name" value="Nse1"/>
</dbReference>
<keyword evidence="6 15" id="KW-0808">Transferase</keyword>
<dbReference type="Gene3D" id="1.10.10.10">
    <property type="entry name" value="Winged helix-like DNA-binding domain superfamily/Winged helix DNA-binding domain"/>
    <property type="match status" value="1"/>
</dbReference>
<comment type="subunit">
    <text evidence="15">Component of the Smc5-Smc6 complex.</text>
</comment>
<organism evidence="17 18">
    <name type="scientific">Cloeon dipterum</name>
    <dbReference type="NCBI Taxonomy" id="197152"/>
    <lineage>
        <taxon>Eukaryota</taxon>
        <taxon>Metazoa</taxon>
        <taxon>Ecdysozoa</taxon>
        <taxon>Arthropoda</taxon>
        <taxon>Hexapoda</taxon>
        <taxon>Insecta</taxon>
        <taxon>Pterygota</taxon>
        <taxon>Palaeoptera</taxon>
        <taxon>Ephemeroptera</taxon>
        <taxon>Pisciforma</taxon>
        <taxon>Baetidae</taxon>
        <taxon>Cloeon</taxon>
    </lineage>
</organism>
<keyword evidence="9 15" id="KW-0863">Zinc-finger</keyword>
<name>A0A8S1BSB7_9INSE</name>
<evidence type="ECO:0000313" key="17">
    <source>
        <dbReference type="EMBL" id="CAB3362356.1"/>
    </source>
</evidence>
<keyword evidence="13 15" id="KW-0234">DNA repair</keyword>
<reference evidence="17 18" key="1">
    <citation type="submission" date="2020-04" db="EMBL/GenBank/DDBJ databases">
        <authorList>
            <person name="Alioto T."/>
            <person name="Alioto T."/>
            <person name="Gomez Garrido J."/>
        </authorList>
    </citation>
    <scope>NUCLEOTIDE SEQUENCE [LARGE SCALE GENOMIC DNA]</scope>
</reference>
<dbReference type="InterPro" id="IPR013083">
    <property type="entry name" value="Znf_RING/FYVE/PHD"/>
</dbReference>
<dbReference type="AlphaFoldDB" id="A0A8S1BSB7"/>
<keyword evidence="8 15" id="KW-0227">DNA damage</keyword>
<dbReference type="GO" id="GO:0030915">
    <property type="term" value="C:Smc5-Smc6 complex"/>
    <property type="evidence" value="ECO:0007669"/>
    <property type="project" value="UniProtKB-UniRule"/>
</dbReference>
<feature type="domain" description="Non-structural maintenance of chromosomes element 1 RING C4HC3-type" evidence="16">
    <location>
        <begin position="190"/>
        <end position="231"/>
    </location>
</feature>
<evidence type="ECO:0000256" key="1">
    <source>
        <dbReference type="ARBA" id="ARBA00000900"/>
    </source>
</evidence>
<dbReference type="EMBL" id="CADEPI010000008">
    <property type="protein sequence ID" value="CAB3362356.1"/>
    <property type="molecule type" value="Genomic_DNA"/>
</dbReference>
<evidence type="ECO:0000259" key="16">
    <source>
        <dbReference type="Pfam" id="PF08746"/>
    </source>
</evidence>
<dbReference type="Gene3D" id="3.30.40.10">
    <property type="entry name" value="Zinc/RING finger domain, C3HC4 (zinc finger)"/>
    <property type="match status" value="1"/>
</dbReference>
<dbReference type="GO" id="GO:0061630">
    <property type="term" value="F:ubiquitin protein ligase activity"/>
    <property type="evidence" value="ECO:0007669"/>
    <property type="project" value="UniProtKB-EC"/>
</dbReference>
<keyword evidence="12 15" id="KW-0233">DNA recombination</keyword>
<evidence type="ECO:0000256" key="13">
    <source>
        <dbReference type="ARBA" id="ARBA00023204"/>
    </source>
</evidence>
<dbReference type="InterPro" id="IPR036388">
    <property type="entry name" value="WH-like_DNA-bd_sf"/>
</dbReference>
<keyword evidence="10 15" id="KW-0833">Ubl conjugation pathway</keyword>
<evidence type="ECO:0000256" key="3">
    <source>
        <dbReference type="ARBA" id="ARBA00010258"/>
    </source>
</evidence>
<keyword evidence="11 15" id="KW-0862">Zinc</keyword>